<keyword evidence="3" id="KW-1015">Disulfide bond</keyword>
<evidence type="ECO:0000256" key="5">
    <source>
        <dbReference type="ARBA" id="ARBA00023284"/>
    </source>
</evidence>
<dbReference type="Gene3D" id="3.55.30.10">
    <property type="entry name" value="Hsp33 domain"/>
    <property type="match status" value="1"/>
</dbReference>
<dbReference type="AlphaFoldDB" id="A0AA35TGX9"/>
<reference evidence="6" key="1">
    <citation type="submission" date="2023-03" db="EMBL/GenBank/DDBJ databases">
        <authorList>
            <person name="Steffen K."/>
            <person name="Cardenas P."/>
        </authorList>
    </citation>
    <scope>NUCLEOTIDE SEQUENCE</scope>
</reference>
<dbReference type="Pfam" id="PF01430">
    <property type="entry name" value="HSP33"/>
    <property type="match status" value="1"/>
</dbReference>
<comment type="caution">
    <text evidence="6">The sequence shown here is derived from an EMBL/GenBank/DDBJ whole genome shotgun (WGS) entry which is preliminary data.</text>
</comment>
<dbReference type="GO" id="GO:0044183">
    <property type="term" value="F:protein folding chaperone"/>
    <property type="evidence" value="ECO:0007669"/>
    <property type="project" value="TreeGrafter"/>
</dbReference>
<dbReference type="HAMAP" id="MF_00117">
    <property type="entry name" value="HslO"/>
    <property type="match status" value="1"/>
</dbReference>
<evidence type="ECO:0000313" key="7">
    <source>
        <dbReference type="Proteomes" id="UP001174909"/>
    </source>
</evidence>
<dbReference type="PANTHER" id="PTHR30111:SF1">
    <property type="entry name" value="33 KDA CHAPERONIN"/>
    <property type="match status" value="1"/>
</dbReference>
<keyword evidence="4" id="KW-0143">Chaperone</keyword>
<dbReference type="Proteomes" id="UP001174909">
    <property type="component" value="Unassembled WGS sequence"/>
</dbReference>
<dbReference type="GO" id="GO:0005737">
    <property type="term" value="C:cytoplasm"/>
    <property type="evidence" value="ECO:0007669"/>
    <property type="project" value="InterPro"/>
</dbReference>
<dbReference type="EMBL" id="CASHTH010003677">
    <property type="protein sequence ID" value="CAI8047777.1"/>
    <property type="molecule type" value="Genomic_DNA"/>
</dbReference>
<dbReference type="SUPFAM" id="SSF118352">
    <property type="entry name" value="HSP33 redox switch-like"/>
    <property type="match status" value="1"/>
</dbReference>
<evidence type="ECO:0000313" key="6">
    <source>
        <dbReference type="EMBL" id="CAI8047777.1"/>
    </source>
</evidence>
<dbReference type="SUPFAM" id="SSF64397">
    <property type="entry name" value="Hsp33 domain"/>
    <property type="match status" value="1"/>
</dbReference>
<proteinExistence type="inferred from homology"/>
<evidence type="ECO:0000256" key="3">
    <source>
        <dbReference type="ARBA" id="ARBA00023157"/>
    </source>
</evidence>
<sequence length="290" mass="30190">DTLTSVIVANEHIYGVAAVTTALVEKARGLHGASPTAAAALGRLLTGGVLMGSLLKDAAHRVTLQVSSKGPVRSILVEANGAGQVRGYLGQPAINVPSRNGKLDVSGAVGKGILHVIRETGASEPYSGTVPLVSGEIAEDLASYFVQSEQIPSAVSLGVFVTPDHTVAAAAGFLVQFHADVDDDLVVHVEQALGAVPSVTTLVCEGYGPQDILRRALGGLDLDVVKDAAPAWHCGCSQDRVVRALLALGPQQLGQLISEQPETQVRCEFCTTEYTFSQQELSQMMADAMA</sequence>
<dbReference type="CDD" id="cd00498">
    <property type="entry name" value="Hsp33"/>
    <property type="match status" value="1"/>
</dbReference>
<gene>
    <name evidence="6" type="ORF">GBAR_LOCUS26439</name>
</gene>
<dbReference type="Gene3D" id="3.90.1280.10">
    <property type="entry name" value="HSP33 redox switch-like"/>
    <property type="match status" value="1"/>
</dbReference>
<dbReference type="GO" id="GO:0042026">
    <property type="term" value="P:protein refolding"/>
    <property type="evidence" value="ECO:0007669"/>
    <property type="project" value="TreeGrafter"/>
</dbReference>
<protein>
    <submittedName>
        <fullName evidence="6">33 kDa chaperonin</fullName>
    </submittedName>
</protein>
<keyword evidence="2" id="KW-0862">Zinc</keyword>
<dbReference type="PIRSF" id="PIRSF005261">
    <property type="entry name" value="Heat_shock_Hsp33"/>
    <property type="match status" value="1"/>
</dbReference>
<evidence type="ECO:0000256" key="4">
    <source>
        <dbReference type="ARBA" id="ARBA00023186"/>
    </source>
</evidence>
<name>A0AA35TGX9_GEOBA</name>
<dbReference type="NCBIfam" id="NF001033">
    <property type="entry name" value="PRK00114.1"/>
    <property type="match status" value="1"/>
</dbReference>
<feature type="non-terminal residue" evidence="6">
    <location>
        <position position="1"/>
    </location>
</feature>
<dbReference type="InterPro" id="IPR016154">
    <property type="entry name" value="Heat_shock_Hsp33_C"/>
</dbReference>
<keyword evidence="5" id="KW-0676">Redox-active center</keyword>
<dbReference type="PANTHER" id="PTHR30111">
    <property type="entry name" value="33 KDA CHAPERONIN"/>
    <property type="match status" value="1"/>
</dbReference>
<evidence type="ECO:0000256" key="1">
    <source>
        <dbReference type="ARBA" id="ARBA00022490"/>
    </source>
</evidence>
<keyword evidence="7" id="KW-1185">Reference proteome</keyword>
<dbReference type="GO" id="GO:0051082">
    <property type="term" value="F:unfolded protein binding"/>
    <property type="evidence" value="ECO:0007669"/>
    <property type="project" value="InterPro"/>
</dbReference>
<organism evidence="6 7">
    <name type="scientific">Geodia barretti</name>
    <name type="common">Barrett's horny sponge</name>
    <dbReference type="NCBI Taxonomy" id="519541"/>
    <lineage>
        <taxon>Eukaryota</taxon>
        <taxon>Metazoa</taxon>
        <taxon>Porifera</taxon>
        <taxon>Demospongiae</taxon>
        <taxon>Heteroscleromorpha</taxon>
        <taxon>Tetractinellida</taxon>
        <taxon>Astrophorina</taxon>
        <taxon>Geodiidae</taxon>
        <taxon>Geodia</taxon>
    </lineage>
</organism>
<dbReference type="InterPro" id="IPR000397">
    <property type="entry name" value="Heat_shock_Hsp33"/>
</dbReference>
<keyword evidence="1" id="KW-0963">Cytoplasm</keyword>
<dbReference type="InterPro" id="IPR016153">
    <property type="entry name" value="Heat_shock_Hsp33_N"/>
</dbReference>
<evidence type="ECO:0000256" key="2">
    <source>
        <dbReference type="ARBA" id="ARBA00022833"/>
    </source>
</evidence>
<accession>A0AA35TGX9</accession>